<feature type="compositionally biased region" description="Acidic residues" evidence="1">
    <location>
        <begin position="650"/>
        <end position="666"/>
    </location>
</feature>
<dbReference type="PROSITE" id="PS50181">
    <property type="entry name" value="FBOX"/>
    <property type="match status" value="1"/>
</dbReference>
<dbReference type="Pfam" id="PF12937">
    <property type="entry name" value="F-box-like"/>
    <property type="match status" value="1"/>
</dbReference>
<feature type="region of interest" description="Disordered" evidence="1">
    <location>
        <begin position="22"/>
        <end position="112"/>
    </location>
</feature>
<feature type="compositionally biased region" description="Acidic residues" evidence="1">
    <location>
        <begin position="673"/>
        <end position="682"/>
    </location>
</feature>
<feature type="region of interest" description="Disordered" evidence="1">
    <location>
        <begin position="642"/>
        <end position="682"/>
    </location>
</feature>
<protein>
    <recommendedName>
        <fullName evidence="2">F-box domain-containing protein</fullName>
    </recommendedName>
</protein>
<dbReference type="InterPro" id="IPR036047">
    <property type="entry name" value="F-box-like_dom_sf"/>
</dbReference>
<dbReference type="SMART" id="SM00256">
    <property type="entry name" value="FBOX"/>
    <property type="match status" value="1"/>
</dbReference>
<feature type="compositionally biased region" description="Acidic residues" evidence="1">
    <location>
        <begin position="93"/>
        <end position="106"/>
    </location>
</feature>
<gene>
    <name evidence="3" type="ORF">Rhopal_006727-T1</name>
</gene>
<evidence type="ECO:0000259" key="2">
    <source>
        <dbReference type="PROSITE" id="PS50181"/>
    </source>
</evidence>
<proteinExistence type="predicted"/>
<feature type="domain" description="F-box" evidence="2">
    <location>
        <begin position="118"/>
        <end position="167"/>
    </location>
</feature>
<accession>A0AAV5GUS6</accession>
<dbReference type="Gene3D" id="1.20.1280.50">
    <property type="match status" value="1"/>
</dbReference>
<comment type="caution">
    <text evidence="3">The sequence shown here is derived from an EMBL/GenBank/DDBJ whole genome shotgun (WGS) entry which is preliminary data.</text>
</comment>
<evidence type="ECO:0000313" key="4">
    <source>
        <dbReference type="Proteomes" id="UP001342314"/>
    </source>
</evidence>
<organism evidence="3 4">
    <name type="scientific">Rhodotorula paludigena</name>
    <dbReference type="NCBI Taxonomy" id="86838"/>
    <lineage>
        <taxon>Eukaryota</taxon>
        <taxon>Fungi</taxon>
        <taxon>Dikarya</taxon>
        <taxon>Basidiomycota</taxon>
        <taxon>Pucciniomycotina</taxon>
        <taxon>Microbotryomycetes</taxon>
        <taxon>Sporidiobolales</taxon>
        <taxon>Sporidiobolaceae</taxon>
        <taxon>Rhodotorula</taxon>
    </lineage>
</organism>
<dbReference type="AlphaFoldDB" id="A0AAV5GUS6"/>
<dbReference type="EMBL" id="BQKY01000014">
    <property type="protein sequence ID" value="GJN93670.1"/>
    <property type="molecule type" value="Genomic_DNA"/>
</dbReference>
<feature type="compositionally biased region" description="Basic and acidic residues" evidence="1">
    <location>
        <begin position="294"/>
        <end position="303"/>
    </location>
</feature>
<sequence>MSRRTSRARVSYVEVDSDVDIASSDDEAVQGGTSAKSSKKARGSTRGVGDTYGARKPAQQLQRPSGDMEDSEADETEEEEEREDDEDRKVKVEDDESDSSSDEDDTPAFIKPEPSLSLERFLGLPAEMLSEIVSHLDTEDLMRLASTSRPLRKLLVARSGRTFWTTVRKRDGYDLLDDLGEIDFALLLYGLNCQICGTWRGRFHNPVRIRACSECSKEHLIAYKLVKKEMPYLHCQAVDASSAYETAEHTREDLYLRQDLVAVSEQLEELAESDEQAREFNTCHRPLSTRSRRSSVEHQHLAEDQVQQFVERSRSKREADSTYWDEAMAQKGKLEAKRRQEQRDQERNAQARLEADLEQHHGWTREQLRDMSYRYHGKLVHLKPSVAPSENAKAWRRYRKALQKDIDRRNANDAADAARERREQFLKAKFSEYNEKDERFQGILPNFFEFSQLEPIKALWHPLESRLDDSTWRKTKRIVDKALIDFAENTRVDLIRLILAAQTGKTFGKLSTKPAKYPAREYGDAFFARPTASFGFRPLFRPYQLMTLPERLKHVDAYECIFDSVRDDISRRQVIAIEEVIDATGLDVDTVTLGDLDELSGTFYWSTGNSDFSSSSWTSTVQHLANKAPLIRMRRDGESVGLVFERDSSDNDGDCDDEEDDEDETDVERSQSEDDVDDGETA</sequence>
<feature type="region of interest" description="Disordered" evidence="1">
    <location>
        <begin position="272"/>
        <end position="314"/>
    </location>
</feature>
<keyword evidence="4" id="KW-1185">Reference proteome</keyword>
<dbReference type="SUPFAM" id="SSF81383">
    <property type="entry name" value="F-box domain"/>
    <property type="match status" value="1"/>
</dbReference>
<dbReference type="InterPro" id="IPR001810">
    <property type="entry name" value="F-box_dom"/>
</dbReference>
<dbReference type="Proteomes" id="UP001342314">
    <property type="component" value="Unassembled WGS sequence"/>
</dbReference>
<reference evidence="3 4" key="1">
    <citation type="submission" date="2021-12" db="EMBL/GenBank/DDBJ databases">
        <title>High titer production of polyol ester of fatty acids by Rhodotorula paludigena BS15 towards product separation-free biomass refinery.</title>
        <authorList>
            <person name="Mano J."/>
            <person name="Ono H."/>
            <person name="Tanaka T."/>
            <person name="Naito K."/>
            <person name="Sushida H."/>
            <person name="Ike M."/>
            <person name="Tokuyasu K."/>
            <person name="Kitaoka M."/>
        </authorList>
    </citation>
    <scope>NUCLEOTIDE SEQUENCE [LARGE SCALE GENOMIC DNA]</scope>
    <source>
        <strain evidence="3 4">BS15</strain>
    </source>
</reference>
<evidence type="ECO:0000256" key="1">
    <source>
        <dbReference type="SAM" id="MobiDB-lite"/>
    </source>
</evidence>
<evidence type="ECO:0000313" key="3">
    <source>
        <dbReference type="EMBL" id="GJN93670.1"/>
    </source>
</evidence>
<name>A0AAV5GUS6_9BASI</name>
<feature type="compositionally biased region" description="Acidic residues" evidence="1">
    <location>
        <begin position="67"/>
        <end position="86"/>
    </location>
</feature>